<protein>
    <recommendedName>
        <fullName evidence="2">PiggyBac transposable element-derived protein domain-containing protein</fullName>
    </recommendedName>
</protein>
<name>A0A3P8XNF2_ESOLU</name>
<dbReference type="STRING" id="8010.ENSELUP00000004718"/>
<dbReference type="GeneID" id="105009302"/>
<dbReference type="PANTHER" id="PTHR46599">
    <property type="entry name" value="PIGGYBAC TRANSPOSABLE ELEMENT-DERIVED PROTEIN 4"/>
    <property type="match status" value="1"/>
</dbReference>
<evidence type="ECO:0000313" key="4">
    <source>
        <dbReference type="Proteomes" id="UP000265140"/>
    </source>
</evidence>
<reference evidence="3" key="3">
    <citation type="submission" date="2025-08" db="UniProtKB">
        <authorList>
            <consortium name="Ensembl"/>
        </authorList>
    </citation>
    <scope>IDENTIFICATION</scope>
</reference>
<dbReference type="Bgee" id="ENSELUG00000000179">
    <property type="expression patterns" value="Expressed in embryo and 15 other cell types or tissues"/>
</dbReference>
<dbReference type="PANTHER" id="PTHR46599:SF3">
    <property type="entry name" value="PIGGYBAC TRANSPOSABLE ELEMENT-DERIVED PROTEIN 4"/>
    <property type="match status" value="1"/>
</dbReference>
<dbReference type="GeneTree" id="ENSGT00940000163467"/>
<reference evidence="4" key="1">
    <citation type="journal article" date="2014" name="PLoS ONE">
        <title>The genome and linkage map of the northern pike (Esox lucius): conserved synteny revealed between the salmonid sister group and the Neoteleostei.</title>
        <authorList>
            <person name="Rondeau E.B."/>
            <person name="Minkley D.R."/>
            <person name="Leong J.S."/>
            <person name="Messmer A.M."/>
            <person name="Jantzen J.R."/>
            <person name="von Schalburg K.R."/>
            <person name="Lemon C."/>
            <person name="Bird N.H."/>
            <person name="Koop B.F."/>
        </authorList>
    </citation>
    <scope>NUCLEOTIDE SEQUENCE</scope>
</reference>
<dbReference type="AlphaFoldDB" id="A0A3P8XNF2"/>
<feature type="region of interest" description="Disordered" evidence="1">
    <location>
        <begin position="94"/>
        <end position="136"/>
    </location>
</feature>
<proteinExistence type="predicted"/>
<dbReference type="Pfam" id="PF13843">
    <property type="entry name" value="DDE_Tnp_1_7"/>
    <property type="match status" value="1"/>
</dbReference>
<feature type="compositionally biased region" description="Polar residues" evidence="1">
    <location>
        <begin position="123"/>
        <end position="132"/>
    </location>
</feature>
<dbReference type="Ensembl" id="ENSELUT00000011878.3">
    <property type="protein sequence ID" value="ENSELUP00000004718.2"/>
    <property type="gene ID" value="ENSELUG00000000179.3"/>
</dbReference>
<reference evidence="3" key="4">
    <citation type="submission" date="2025-09" db="UniProtKB">
        <authorList>
            <consortium name="Ensembl"/>
        </authorList>
    </citation>
    <scope>IDENTIFICATION</scope>
</reference>
<evidence type="ECO:0000256" key="1">
    <source>
        <dbReference type="SAM" id="MobiDB-lite"/>
    </source>
</evidence>
<dbReference type="InterPro" id="IPR029526">
    <property type="entry name" value="PGBD"/>
</dbReference>
<feature type="domain" description="PiggyBac transposable element-derived protein" evidence="2">
    <location>
        <begin position="170"/>
        <end position="542"/>
    </location>
</feature>
<evidence type="ECO:0000313" key="3">
    <source>
        <dbReference type="Ensembl" id="ENSELUP00000004718.2"/>
    </source>
</evidence>
<accession>A0A3P8XNF2</accession>
<reference evidence="3" key="2">
    <citation type="submission" date="2020-02" db="EMBL/GenBank/DDBJ databases">
        <title>Esox lucius (northern pike) genome, fEsoLuc1, primary haplotype.</title>
        <authorList>
            <person name="Myers G."/>
            <person name="Karagic N."/>
            <person name="Meyer A."/>
            <person name="Pippel M."/>
            <person name="Reichard M."/>
            <person name="Winkler S."/>
            <person name="Tracey A."/>
            <person name="Sims Y."/>
            <person name="Howe K."/>
            <person name="Rhie A."/>
            <person name="Formenti G."/>
            <person name="Durbin R."/>
            <person name="Fedrigo O."/>
            <person name="Jarvis E.D."/>
        </authorList>
    </citation>
    <scope>NUCLEOTIDE SEQUENCE [LARGE SCALE GENOMIC DNA]</scope>
</reference>
<dbReference type="RefSeq" id="XP_010867022.2">
    <property type="nucleotide sequence ID" value="XM_010868720.4"/>
</dbReference>
<dbReference type="KEGG" id="els:105009302"/>
<evidence type="ECO:0000259" key="2">
    <source>
        <dbReference type="Pfam" id="PF13843"/>
    </source>
</evidence>
<dbReference type="Proteomes" id="UP000265140">
    <property type="component" value="Chromosome 13"/>
</dbReference>
<sequence length="651" mass="74485">MADPRETMIEKGENIVEGTTNTATKSKDFAWEDSDVIMSSDSEGGDIDSEGSDFDFEDFDSGEEDLFFEGLDPRIDREEYVEDEEDLEDDVWETPLPSKRSCPPFSVISSGGVGTGKSKSLHKSGTGSGTRPTENRWHTILEEDDGEPQPLRFRPKRPNGPQLVNDATYSPLQLFQLFFTTPMLGTLVANTNKYGDQRQQEGRKMHWKHVTMGEMLIYVSLVIYMGLVKVSRQVDYWSKSPLFSFEFPVSVMTENRFLAINRTLHMSDPQLDRENDQKKGTPGYDCLARIKPMYLDIVEACKMYFQPAQNISIDERMVASKARIGIKQCMKNKPTKWGYKLFVLADSATAYTWNFFVYEGKAITPSGKGLSYDSVMQLMDFKLLGTGYKLFVDNSYTSPMLFVDLLKEKIGACGTIRSNAIGFPKTKVNDMPKTAKRGTLRWIRDDKLLFVKWKDTREITMLTTLHKAFNNDCASKRVKHATGAVICKDVPIPVCVKDYNANMGGVDISDALIGYYQVLHKCMRWYNTFFYHFLDIAIVNSFILHKEMAKLKGQTPLSQLDFRKKLVLEIAELGAHMNGTTISKPPPRGKRHYPVHLPKDKRMNCKYCTTVRQKPKIKCRMFCPKCKFAFCFLGERECFKEYHDMHNLWGE</sequence>
<feature type="region of interest" description="Disordered" evidence="1">
    <location>
        <begin position="38"/>
        <end position="60"/>
    </location>
</feature>
<dbReference type="OrthoDB" id="118105at2759"/>
<organism evidence="3 4">
    <name type="scientific">Esox lucius</name>
    <name type="common">Northern pike</name>
    <dbReference type="NCBI Taxonomy" id="8010"/>
    <lineage>
        <taxon>Eukaryota</taxon>
        <taxon>Metazoa</taxon>
        <taxon>Chordata</taxon>
        <taxon>Craniata</taxon>
        <taxon>Vertebrata</taxon>
        <taxon>Euteleostomi</taxon>
        <taxon>Actinopterygii</taxon>
        <taxon>Neopterygii</taxon>
        <taxon>Teleostei</taxon>
        <taxon>Protacanthopterygii</taxon>
        <taxon>Esociformes</taxon>
        <taxon>Esocidae</taxon>
        <taxon>Esox</taxon>
    </lineage>
</organism>
<keyword evidence="4" id="KW-1185">Reference proteome</keyword>
<feature type="compositionally biased region" description="Acidic residues" evidence="1">
    <location>
        <begin position="43"/>
        <end position="60"/>
    </location>
</feature>